<dbReference type="SUPFAM" id="SSF52540">
    <property type="entry name" value="P-loop containing nucleoside triphosphate hydrolases"/>
    <property type="match status" value="1"/>
</dbReference>
<dbReference type="GeneID" id="75179987"/>
<protein>
    <recommendedName>
        <fullName evidence="5">UDP-N-acetylglucosamine kinase</fullName>
        <ecNumber evidence="2">2.7.1.176</ecNumber>
    </recommendedName>
    <alternativeName>
        <fullName evidence="5">UDP-N-acetylglucosamine kinase</fullName>
    </alternativeName>
</protein>
<keyword evidence="3" id="KW-0547">Nucleotide-binding</keyword>
<evidence type="ECO:0000313" key="8">
    <source>
        <dbReference type="EMBL" id="TGG86067.1"/>
    </source>
</evidence>
<dbReference type="RefSeq" id="WP_016471193.1">
    <property type="nucleotide sequence ID" value="NZ_BBQG01000022.1"/>
</dbReference>
<gene>
    <name evidence="8" type="ORF">D8771_06530</name>
</gene>
<dbReference type="InterPro" id="IPR010488">
    <property type="entry name" value="Zeta_toxin_domain"/>
</dbReference>
<evidence type="ECO:0000256" key="4">
    <source>
        <dbReference type="ARBA" id="ARBA00022840"/>
    </source>
</evidence>
<dbReference type="EMBL" id="RCIY01000040">
    <property type="protein sequence ID" value="TGG86067.1"/>
    <property type="molecule type" value="Genomic_DNA"/>
</dbReference>
<dbReference type="Gene3D" id="3.40.50.300">
    <property type="entry name" value="P-loop containing nucleotide triphosphate hydrolases"/>
    <property type="match status" value="1"/>
</dbReference>
<comment type="catalytic activity">
    <reaction evidence="6">
        <text>UDP-N-acetyl-alpha-D-glucosamine + ATP = UDP-N-acetyl-alpha-D-glucosamine 3'-phosphate + ADP + H(+)</text>
        <dbReference type="Rhea" id="RHEA:32671"/>
        <dbReference type="ChEBI" id="CHEBI:15378"/>
        <dbReference type="ChEBI" id="CHEBI:30616"/>
        <dbReference type="ChEBI" id="CHEBI:57705"/>
        <dbReference type="ChEBI" id="CHEBI:64353"/>
        <dbReference type="ChEBI" id="CHEBI:456216"/>
        <dbReference type="EC" id="2.7.1.176"/>
    </reaction>
</comment>
<keyword evidence="4" id="KW-0067">ATP-binding</keyword>
<proteinExistence type="inferred from homology"/>
<feature type="domain" description="Zeta toxin" evidence="7">
    <location>
        <begin position="10"/>
        <end position="41"/>
    </location>
</feature>
<evidence type="ECO:0000256" key="6">
    <source>
        <dbReference type="ARBA" id="ARBA00048178"/>
    </source>
</evidence>
<name>A0A6C1CCQ7_9ACTN</name>
<comment type="caution">
    <text evidence="8">The sequence shown here is derived from an EMBL/GenBank/DDBJ whole genome shotgun (WGS) entry which is preliminary data.</text>
</comment>
<dbReference type="EC" id="2.7.1.176" evidence="2"/>
<dbReference type="AlphaFoldDB" id="A0A6C1CCQ7"/>
<keyword evidence="8" id="KW-0418">Kinase</keyword>
<dbReference type="GO" id="GO:0005524">
    <property type="term" value="F:ATP binding"/>
    <property type="evidence" value="ECO:0007669"/>
    <property type="project" value="UniProtKB-KW"/>
</dbReference>
<sequence>MTLRLLDPASPPPYRPDRVLVAGGSGAGKTTVARKLAALFELDHIDLDALYYRPGWQPREEFPDDVERLTRPARWITEWHYPEVARLLARRAQLLVWLDYSVPLTMTSLLLRTLLRSLHREVLWSGNQEPPLRSVLTDPENILRYGWTTRHLTRDSLREMARRPVPDRLDVVRFTRPAALSRWLLGPARDAARAHAAAAPAPGRSTDAARLR</sequence>
<evidence type="ECO:0000256" key="5">
    <source>
        <dbReference type="ARBA" id="ARBA00032897"/>
    </source>
</evidence>
<organism evidence="8 9">
    <name type="scientific">Streptomyces albus</name>
    <dbReference type="NCBI Taxonomy" id="1888"/>
    <lineage>
        <taxon>Bacteria</taxon>
        <taxon>Bacillati</taxon>
        <taxon>Actinomycetota</taxon>
        <taxon>Actinomycetes</taxon>
        <taxon>Kitasatosporales</taxon>
        <taxon>Streptomycetaceae</taxon>
        <taxon>Streptomyces</taxon>
    </lineage>
</organism>
<keyword evidence="8" id="KW-0808">Transferase</keyword>
<evidence type="ECO:0000256" key="3">
    <source>
        <dbReference type="ARBA" id="ARBA00022741"/>
    </source>
</evidence>
<evidence type="ECO:0000313" key="9">
    <source>
        <dbReference type="Proteomes" id="UP000298111"/>
    </source>
</evidence>
<evidence type="ECO:0000256" key="2">
    <source>
        <dbReference type="ARBA" id="ARBA00011963"/>
    </source>
</evidence>
<dbReference type="PANTHER" id="PTHR37816">
    <property type="entry name" value="YALI0E33011P"/>
    <property type="match status" value="1"/>
</dbReference>
<dbReference type="GO" id="GO:0016301">
    <property type="term" value="F:kinase activity"/>
    <property type="evidence" value="ECO:0007669"/>
    <property type="project" value="UniProtKB-KW"/>
</dbReference>
<dbReference type="Proteomes" id="UP000298111">
    <property type="component" value="Unassembled WGS sequence"/>
</dbReference>
<comment type="similarity">
    <text evidence="1">Belongs to the zeta toxin family.</text>
</comment>
<dbReference type="InterPro" id="IPR027417">
    <property type="entry name" value="P-loop_NTPase"/>
</dbReference>
<dbReference type="InterPro" id="IPR052922">
    <property type="entry name" value="Cytidylate_Kinase-2"/>
</dbReference>
<accession>A0A6C1CCQ7</accession>
<dbReference type="Pfam" id="PF06414">
    <property type="entry name" value="Zeta_toxin"/>
    <property type="match status" value="1"/>
</dbReference>
<dbReference type="CDD" id="cd02019">
    <property type="entry name" value="NK"/>
    <property type="match status" value="1"/>
</dbReference>
<evidence type="ECO:0000259" key="7">
    <source>
        <dbReference type="Pfam" id="PF06414"/>
    </source>
</evidence>
<evidence type="ECO:0000256" key="1">
    <source>
        <dbReference type="ARBA" id="ARBA00009104"/>
    </source>
</evidence>
<dbReference type="PANTHER" id="PTHR37816:SF1">
    <property type="entry name" value="TOXIN"/>
    <property type="match status" value="1"/>
</dbReference>
<reference evidence="8 9" key="1">
    <citation type="submission" date="2018-10" db="EMBL/GenBank/DDBJ databases">
        <title>Isolation of pseudouridimycin from Streptomyces albus DSM 40763.</title>
        <authorList>
            <person name="Rosenqvist P."/>
            <person name="Metsae-Ketelae M."/>
            <person name="Virta P."/>
        </authorList>
    </citation>
    <scope>NUCLEOTIDE SEQUENCE [LARGE SCALE GENOMIC DNA]</scope>
    <source>
        <strain evidence="8 9">DSM 40763</strain>
    </source>
</reference>